<organism evidence="1 2">
    <name type="scientific">Trichonephila clavipes</name>
    <name type="common">Golden silk orbweaver</name>
    <name type="synonym">Nephila clavipes</name>
    <dbReference type="NCBI Taxonomy" id="2585209"/>
    <lineage>
        <taxon>Eukaryota</taxon>
        <taxon>Metazoa</taxon>
        <taxon>Ecdysozoa</taxon>
        <taxon>Arthropoda</taxon>
        <taxon>Chelicerata</taxon>
        <taxon>Arachnida</taxon>
        <taxon>Araneae</taxon>
        <taxon>Araneomorphae</taxon>
        <taxon>Entelegynae</taxon>
        <taxon>Araneoidea</taxon>
        <taxon>Nephilidae</taxon>
        <taxon>Trichonephila</taxon>
    </lineage>
</organism>
<reference evidence="1" key="1">
    <citation type="submission" date="2020-08" db="EMBL/GenBank/DDBJ databases">
        <title>Multicomponent nature underlies the extraordinary mechanical properties of spider dragline silk.</title>
        <authorList>
            <person name="Kono N."/>
            <person name="Nakamura H."/>
            <person name="Mori M."/>
            <person name="Yoshida Y."/>
            <person name="Ohtoshi R."/>
            <person name="Malay A.D."/>
            <person name="Moran D.A.P."/>
            <person name="Tomita M."/>
            <person name="Numata K."/>
            <person name="Arakawa K."/>
        </authorList>
    </citation>
    <scope>NUCLEOTIDE SEQUENCE</scope>
</reference>
<proteinExistence type="predicted"/>
<accession>A0A8X6RQG3</accession>
<keyword evidence="2" id="KW-1185">Reference proteome</keyword>
<evidence type="ECO:0000313" key="1">
    <source>
        <dbReference type="EMBL" id="GFX99098.1"/>
    </source>
</evidence>
<name>A0A8X6RQG3_TRICX</name>
<dbReference type="EMBL" id="BMAU01021206">
    <property type="protein sequence ID" value="GFX99098.1"/>
    <property type="molecule type" value="Genomic_DNA"/>
</dbReference>
<dbReference type="Proteomes" id="UP000887159">
    <property type="component" value="Unassembled WGS sequence"/>
</dbReference>
<evidence type="ECO:0000313" key="2">
    <source>
        <dbReference type="Proteomes" id="UP000887159"/>
    </source>
</evidence>
<gene>
    <name evidence="1" type="primary">AVEN_211785_1</name>
    <name evidence="1" type="ORF">TNCV_2492791</name>
</gene>
<comment type="caution">
    <text evidence="1">The sequence shown here is derived from an EMBL/GenBank/DDBJ whole genome shotgun (WGS) entry which is preliminary data.</text>
</comment>
<sequence length="116" mass="13230">MFQRFPPKLLQCHLHRIGPQGIFCVIAQHVNDIDYTHRTQPSSVDAFHGLQLPPPLKIEPLLVVPSYTPACSVVNDNLCDHLLFGVKPHYRYETSNVAHASVSQTNRWCYHAHSYV</sequence>
<dbReference type="AlphaFoldDB" id="A0A8X6RQG3"/>
<protein>
    <submittedName>
        <fullName evidence="1">Uncharacterized protein</fullName>
    </submittedName>
</protein>